<dbReference type="AlphaFoldDB" id="A0A1B1RXK6"/>
<accession>A0A1B1RXK6</accession>
<proteinExistence type="predicted"/>
<dbReference type="STRING" id="1302659.I858_001075"/>
<evidence type="ECO:0000313" key="2">
    <source>
        <dbReference type="EMBL" id="ANU25670.1"/>
    </source>
</evidence>
<gene>
    <name evidence="2" type="ORF">I858_001075</name>
</gene>
<feature type="transmembrane region" description="Helical" evidence="1">
    <location>
        <begin position="69"/>
        <end position="86"/>
    </location>
</feature>
<keyword evidence="1" id="KW-0812">Transmembrane</keyword>
<dbReference type="RefSeq" id="WP_065524246.1">
    <property type="nucleotide sequence ID" value="NZ_CP016540.2"/>
</dbReference>
<keyword evidence="1" id="KW-1133">Transmembrane helix</keyword>
<keyword evidence="3" id="KW-1185">Reference proteome</keyword>
<dbReference type="NCBIfam" id="TIGR04104">
    <property type="entry name" value="cxxc_20_cxxc"/>
    <property type="match status" value="1"/>
</dbReference>
<name>A0A1B1RXK6_9BACL</name>
<dbReference type="EMBL" id="CP016540">
    <property type="protein sequence ID" value="ANU25670.1"/>
    <property type="molecule type" value="Genomic_DNA"/>
</dbReference>
<keyword evidence="1" id="KW-0472">Membrane</keyword>
<protein>
    <recommendedName>
        <fullName evidence="4">Cxxc_20_cxxc protein</fullName>
    </recommendedName>
</protein>
<sequence>MPTCQKCGTEWTWKQSIKASWKFSGSMRCPHCGASQYATPKSRQRMTFINWLVLLPLLITAIIDIPLLYTIVLMVVLFAIGLSLIPKMMELSSERKPLW</sequence>
<dbReference type="Proteomes" id="UP000053354">
    <property type="component" value="Chromosome"/>
</dbReference>
<evidence type="ECO:0000256" key="1">
    <source>
        <dbReference type="SAM" id="Phobius"/>
    </source>
</evidence>
<feature type="transmembrane region" description="Helical" evidence="1">
    <location>
        <begin position="46"/>
        <end position="63"/>
    </location>
</feature>
<evidence type="ECO:0000313" key="3">
    <source>
        <dbReference type="Proteomes" id="UP000053354"/>
    </source>
</evidence>
<dbReference type="OrthoDB" id="2418141at2"/>
<organism evidence="2 3">
    <name type="scientific">Planococcus versutus</name>
    <dbReference type="NCBI Taxonomy" id="1302659"/>
    <lineage>
        <taxon>Bacteria</taxon>
        <taxon>Bacillati</taxon>
        <taxon>Bacillota</taxon>
        <taxon>Bacilli</taxon>
        <taxon>Bacillales</taxon>
        <taxon>Caryophanaceae</taxon>
        <taxon>Planococcus</taxon>
    </lineage>
</organism>
<dbReference type="KEGG" id="pll:I858_001075"/>
<dbReference type="InterPro" id="IPR026369">
    <property type="entry name" value="CxxC_20_CxxC"/>
</dbReference>
<reference evidence="2" key="1">
    <citation type="submission" date="2016-10" db="EMBL/GenBank/DDBJ databases">
        <authorList>
            <person name="See-Too W.S."/>
        </authorList>
    </citation>
    <scope>NUCLEOTIDE SEQUENCE</scope>
    <source>
        <strain evidence="2">L10.15</strain>
    </source>
</reference>
<evidence type="ECO:0008006" key="4">
    <source>
        <dbReference type="Google" id="ProtNLM"/>
    </source>
</evidence>